<feature type="compositionally biased region" description="Polar residues" evidence="6">
    <location>
        <begin position="348"/>
        <end position="361"/>
    </location>
</feature>
<evidence type="ECO:0000256" key="3">
    <source>
        <dbReference type="ARBA" id="ARBA00022989"/>
    </source>
</evidence>
<dbReference type="InterPro" id="IPR012919">
    <property type="entry name" value="SUN_dom"/>
</dbReference>
<dbReference type="STRING" id="436010.A0A166BCM0"/>
<feature type="compositionally biased region" description="Basic and acidic residues" evidence="6">
    <location>
        <begin position="124"/>
        <end position="134"/>
    </location>
</feature>
<reference evidence="9 10" key="1">
    <citation type="journal article" date="2016" name="Mol. Biol. Evol.">
        <title>Comparative Genomics of Early-Diverging Mushroom-Forming Fungi Provides Insights into the Origins of Lignocellulose Decay Capabilities.</title>
        <authorList>
            <person name="Nagy L.G."/>
            <person name="Riley R."/>
            <person name="Tritt A."/>
            <person name="Adam C."/>
            <person name="Daum C."/>
            <person name="Floudas D."/>
            <person name="Sun H."/>
            <person name="Yadav J.S."/>
            <person name="Pangilinan J."/>
            <person name="Larsson K.H."/>
            <person name="Matsuura K."/>
            <person name="Barry K."/>
            <person name="Labutti K."/>
            <person name="Kuo R."/>
            <person name="Ohm R.A."/>
            <person name="Bhattacharya S.S."/>
            <person name="Shirouzu T."/>
            <person name="Yoshinaga Y."/>
            <person name="Martin F.M."/>
            <person name="Grigoriev I.V."/>
            <person name="Hibbett D.S."/>
        </authorList>
    </citation>
    <scope>NUCLEOTIDE SEQUENCE [LARGE SCALE GENOMIC DNA]</scope>
    <source>
        <strain evidence="9 10">CBS 109695</strain>
    </source>
</reference>
<protein>
    <recommendedName>
        <fullName evidence="8">SUN domain-containing protein</fullName>
    </recommendedName>
</protein>
<feature type="compositionally biased region" description="Low complexity" evidence="6">
    <location>
        <begin position="362"/>
        <end position="388"/>
    </location>
</feature>
<feature type="domain" description="SUN" evidence="8">
    <location>
        <begin position="109"/>
        <end position="288"/>
    </location>
</feature>
<evidence type="ECO:0000313" key="10">
    <source>
        <dbReference type="Proteomes" id="UP000076532"/>
    </source>
</evidence>
<feature type="compositionally biased region" description="Polar residues" evidence="6">
    <location>
        <begin position="705"/>
        <end position="719"/>
    </location>
</feature>
<feature type="compositionally biased region" description="Basic and acidic residues" evidence="6">
    <location>
        <begin position="777"/>
        <end position="797"/>
    </location>
</feature>
<keyword evidence="4" id="KW-0472">Membrane</keyword>
<evidence type="ECO:0000256" key="4">
    <source>
        <dbReference type="ARBA" id="ARBA00023136"/>
    </source>
</evidence>
<dbReference type="GO" id="GO:0005737">
    <property type="term" value="C:cytoplasm"/>
    <property type="evidence" value="ECO:0007669"/>
    <property type="project" value="TreeGrafter"/>
</dbReference>
<feature type="region of interest" description="Disordered" evidence="6">
    <location>
        <begin position="690"/>
        <end position="818"/>
    </location>
</feature>
<name>A0A166BCM0_9AGAM</name>
<dbReference type="Gene3D" id="2.60.120.260">
    <property type="entry name" value="Galactose-binding domain-like"/>
    <property type="match status" value="1"/>
</dbReference>
<dbReference type="InterPro" id="IPR045120">
    <property type="entry name" value="Suco/Slp1-like"/>
</dbReference>
<accession>A0A166BCM0</accession>
<feature type="region of interest" description="Disordered" evidence="6">
    <location>
        <begin position="623"/>
        <end position="667"/>
    </location>
</feature>
<dbReference type="GO" id="GO:0016020">
    <property type="term" value="C:membrane"/>
    <property type="evidence" value="ECO:0007669"/>
    <property type="project" value="InterPro"/>
</dbReference>
<feature type="region of interest" description="Disordered" evidence="6">
    <location>
        <begin position="832"/>
        <end position="864"/>
    </location>
</feature>
<dbReference type="PROSITE" id="PS51469">
    <property type="entry name" value="SUN"/>
    <property type="match status" value="1"/>
</dbReference>
<feature type="compositionally biased region" description="Acidic residues" evidence="6">
    <location>
        <begin position="841"/>
        <end position="857"/>
    </location>
</feature>
<feature type="compositionally biased region" description="Polar residues" evidence="6">
    <location>
        <begin position="415"/>
        <end position="461"/>
    </location>
</feature>
<feature type="compositionally biased region" description="Polar residues" evidence="6">
    <location>
        <begin position="728"/>
        <end position="742"/>
    </location>
</feature>
<dbReference type="AlphaFoldDB" id="A0A166BCM0"/>
<feature type="region of interest" description="Disordered" evidence="6">
    <location>
        <begin position="337"/>
        <end position="474"/>
    </location>
</feature>
<comment type="subcellular location">
    <subcellularLocation>
        <location evidence="1">Endomembrane system</location>
    </subcellularLocation>
</comment>
<keyword evidence="10" id="KW-1185">Reference proteome</keyword>
<evidence type="ECO:0000256" key="7">
    <source>
        <dbReference type="SAM" id="SignalP"/>
    </source>
</evidence>
<dbReference type="Pfam" id="PF07738">
    <property type="entry name" value="Sad1_UNC"/>
    <property type="match status" value="1"/>
</dbReference>
<feature type="signal peptide" evidence="7">
    <location>
        <begin position="1"/>
        <end position="22"/>
    </location>
</feature>
<feature type="region of interest" description="Disordered" evidence="6">
    <location>
        <begin position="77"/>
        <end position="135"/>
    </location>
</feature>
<keyword evidence="3" id="KW-1133">Transmembrane helix</keyword>
<keyword evidence="2" id="KW-0812">Transmembrane</keyword>
<keyword evidence="5" id="KW-0175">Coiled coil</keyword>
<evidence type="ECO:0000256" key="2">
    <source>
        <dbReference type="ARBA" id="ARBA00022692"/>
    </source>
</evidence>
<dbReference type="OrthoDB" id="266334at2759"/>
<dbReference type="GO" id="GO:0012505">
    <property type="term" value="C:endomembrane system"/>
    <property type="evidence" value="ECO:0007669"/>
    <property type="project" value="UniProtKB-SubCell"/>
</dbReference>
<feature type="chain" id="PRO_5007871150" description="SUN domain-containing protein" evidence="7">
    <location>
        <begin position="23"/>
        <end position="864"/>
    </location>
</feature>
<evidence type="ECO:0000256" key="1">
    <source>
        <dbReference type="ARBA" id="ARBA00004308"/>
    </source>
</evidence>
<dbReference type="EMBL" id="KV417646">
    <property type="protein sequence ID" value="KZP12501.1"/>
    <property type="molecule type" value="Genomic_DNA"/>
</dbReference>
<feature type="coiled-coil region" evidence="5">
    <location>
        <begin position="528"/>
        <end position="555"/>
    </location>
</feature>
<proteinExistence type="predicted"/>
<evidence type="ECO:0000256" key="6">
    <source>
        <dbReference type="SAM" id="MobiDB-lite"/>
    </source>
</evidence>
<dbReference type="PANTHER" id="PTHR12953">
    <property type="entry name" value="MEMBRANE PROTEIN CH1 RELATED"/>
    <property type="match status" value="1"/>
</dbReference>
<sequence length="864" mass="95062">MFSFSALPAALMAFLLISPVFATETTPNDPFHALATYSQKHQEHSICSLAHLPQTEPADTDVLLSFEEWKAKQLVMQSQANSKAKESTRLTGNGGQGNGSKDDQPTEQGTTAEPALSLPPSADPNHDSPAEMRSPHLRVPLTDRFNYASLDCSARVHLAHKTAKFSSSILSSKKDRYMLSPCKGQKQFVVVELCEDIRIDTVQLANFEFFSGVFKDFTVSVAKTYSTEMEGWTAAGTYKAKNVRGVQSFHPPESLRDFYRYIRIDFLSHYSNEYYCPVSLFRVFGLTHMEQWKWESESLVKRGELEGNEAHPSPVEVVSAPEPVDVPAHEPDAEKISLDAVAGDRPTQDNAPTKTTLNRPVSASQTSTEAANTAEAMETAPPAAATTPGFPANETVIKSAEPKLQITSSDHRTTTDTPVSTSEASVATQHTLSSSLTANSAPENTTTRVSSSIPDASTSSYMAHPPMAPPTNGGESIYRTIMNRLTALEANNTLYARYVEEQTAGVRAMISRLGEEVGRLEGIGKAQAQTYQRTVHDWERQRNRLEMEHGELMSRVDYLSDEIILEKRLGIAQLCLLLAVLVFVGLTRGSRGEAIMEHGRGATMINRSVREWGRRHLSFNGDWTSRLKSQNPGPQQIPRSSEDTKGKVEFPSSRTPLPPLPHTSRFPIPSAETQQIKFMLANEKRPTTAALVTHSSGPWNRHSRTPTALTPTHHQQRPSSAIARPSIQRANSQGATGTSLSFSGVGPVPKSAKKWARSAHLHEVRSKPSGGARERRRGSNERGSGSRERRRDGRENQFARSDFLHTPASPLKGYSSKPFDDIAQYVTRRKPLYPLAHGADGDESTEGDNWVDTDVDGSEFGSDI</sequence>
<evidence type="ECO:0000256" key="5">
    <source>
        <dbReference type="SAM" id="Coils"/>
    </source>
</evidence>
<keyword evidence="7" id="KW-0732">Signal</keyword>
<dbReference type="PANTHER" id="PTHR12953:SF0">
    <property type="entry name" value="SUN DOMAIN-CONTAINING OSSIFICATION FACTOR"/>
    <property type="match status" value="1"/>
</dbReference>
<evidence type="ECO:0000313" key="9">
    <source>
        <dbReference type="EMBL" id="KZP12501.1"/>
    </source>
</evidence>
<dbReference type="GO" id="GO:0034975">
    <property type="term" value="P:protein folding in endoplasmic reticulum"/>
    <property type="evidence" value="ECO:0007669"/>
    <property type="project" value="TreeGrafter"/>
</dbReference>
<evidence type="ECO:0000259" key="8">
    <source>
        <dbReference type="PROSITE" id="PS51469"/>
    </source>
</evidence>
<gene>
    <name evidence="9" type="ORF">FIBSPDRAFT_836167</name>
</gene>
<organism evidence="9 10">
    <name type="scientific">Athelia psychrophila</name>
    <dbReference type="NCBI Taxonomy" id="1759441"/>
    <lineage>
        <taxon>Eukaryota</taxon>
        <taxon>Fungi</taxon>
        <taxon>Dikarya</taxon>
        <taxon>Basidiomycota</taxon>
        <taxon>Agaricomycotina</taxon>
        <taxon>Agaricomycetes</taxon>
        <taxon>Agaricomycetidae</taxon>
        <taxon>Atheliales</taxon>
        <taxon>Atheliaceae</taxon>
        <taxon>Athelia</taxon>
    </lineage>
</organism>
<dbReference type="Proteomes" id="UP000076532">
    <property type="component" value="Unassembled WGS sequence"/>
</dbReference>
<feature type="compositionally biased region" description="Polar residues" evidence="6">
    <location>
        <begin position="623"/>
        <end position="639"/>
    </location>
</feature>